<dbReference type="AlphaFoldDB" id="A0AAJ1EDQ7"/>
<evidence type="ECO:0000313" key="1">
    <source>
        <dbReference type="EMBL" id="MBY5628462.1"/>
    </source>
</evidence>
<protein>
    <submittedName>
        <fullName evidence="1">Uncharacterized protein</fullName>
    </submittedName>
</protein>
<gene>
    <name evidence="1" type="ORF">HFO42_10100</name>
</gene>
<comment type="caution">
    <text evidence="1">The sequence shown here is derived from an EMBL/GenBank/DDBJ whole genome shotgun (WGS) entry which is preliminary data.</text>
</comment>
<organism evidence="1 2">
    <name type="scientific">Rhizobium leguminosarum</name>
    <dbReference type="NCBI Taxonomy" id="384"/>
    <lineage>
        <taxon>Bacteria</taxon>
        <taxon>Pseudomonadati</taxon>
        <taxon>Pseudomonadota</taxon>
        <taxon>Alphaproteobacteria</taxon>
        <taxon>Hyphomicrobiales</taxon>
        <taxon>Rhizobiaceae</taxon>
        <taxon>Rhizobium/Agrobacterium group</taxon>
        <taxon>Rhizobium</taxon>
    </lineage>
</organism>
<proteinExistence type="predicted"/>
<sequence>MDEPIVTKALAACKKKAGFKFEIKQTSFHLGQRTLIGNPNSELPRWQDDLLSCCRGLGIDPSTYFKASRKLGRGNRRTVQHLIYTGCSAGSEPSTTLRVNEPVNSHAATPIFRVSNASRRILHLPKRQTR</sequence>
<name>A0AAJ1EDQ7_RHILE</name>
<evidence type="ECO:0000313" key="2">
    <source>
        <dbReference type="Proteomes" id="UP000825699"/>
    </source>
</evidence>
<dbReference type="Proteomes" id="UP000825699">
    <property type="component" value="Unassembled WGS sequence"/>
</dbReference>
<dbReference type="RefSeq" id="WP_222263146.1">
    <property type="nucleotide sequence ID" value="NZ_JAAXEB010000024.1"/>
</dbReference>
<accession>A0AAJ1EDQ7</accession>
<dbReference type="EMBL" id="JAAXEP010000004">
    <property type="protein sequence ID" value="MBY5628462.1"/>
    <property type="molecule type" value="Genomic_DNA"/>
</dbReference>
<reference evidence="1" key="1">
    <citation type="submission" date="2020-04" db="EMBL/GenBank/DDBJ databases">
        <title>Global-level population genomics supports evidence of horizontal gene transfer on evolution of Rhizobia in Lentils.</title>
        <authorList>
            <person name="Gai Y."/>
            <person name="Cook D."/>
            <person name="Riely B."/>
        </authorList>
    </citation>
    <scope>NUCLEOTIDE SEQUENCE</scope>
    <source>
        <strain evidence="1">Derici101B</strain>
    </source>
</reference>